<gene>
    <name evidence="1" type="ORF">DHETER_LOCUS10936</name>
</gene>
<dbReference type="Proteomes" id="UP000789702">
    <property type="component" value="Unassembled WGS sequence"/>
</dbReference>
<proteinExistence type="predicted"/>
<sequence>MANGEKRLIPEDRMEKRKVSKRRQTGTTAKDDIELFQSPPNSPLLAPKSSHLTPSLEAPSQLQTPFSSPPSSRPSSPNPSDSPCFTPLPISRPSTPYFKETNTDVTIISIVSRDHNFVDEDFVRDSLYQQNLKIVSQHSTINIIHSSIPPCARCPPEIIYHIFEILRNLHQPSLFSCILVNHQWNAIGANVLW</sequence>
<organism evidence="1 2">
    <name type="scientific">Dentiscutata heterogama</name>
    <dbReference type="NCBI Taxonomy" id="1316150"/>
    <lineage>
        <taxon>Eukaryota</taxon>
        <taxon>Fungi</taxon>
        <taxon>Fungi incertae sedis</taxon>
        <taxon>Mucoromycota</taxon>
        <taxon>Glomeromycotina</taxon>
        <taxon>Glomeromycetes</taxon>
        <taxon>Diversisporales</taxon>
        <taxon>Gigasporaceae</taxon>
        <taxon>Dentiscutata</taxon>
    </lineage>
</organism>
<keyword evidence="2" id="KW-1185">Reference proteome</keyword>
<dbReference type="EMBL" id="CAJVPU010022625">
    <property type="protein sequence ID" value="CAG8686329.1"/>
    <property type="molecule type" value="Genomic_DNA"/>
</dbReference>
<evidence type="ECO:0000313" key="2">
    <source>
        <dbReference type="Proteomes" id="UP000789702"/>
    </source>
</evidence>
<comment type="caution">
    <text evidence="1">The sequence shown here is derived from an EMBL/GenBank/DDBJ whole genome shotgun (WGS) entry which is preliminary data.</text>
</comment>
<protein>
    <submittedName>
        <fullName evidence="1">10434_t:CDS:1</fullName>
    </submittedName>
</protein>
<feature type="non-terminal residue" evidence="1">
    <location>
        <position position="193"/>
    </location>
</feature>
<accession>A0ACA9P075</accession>
<name>A0ACA9P075_9GLOM</name>
<reference evidence="1" key="1">
    <citation type="submission" date="2021-06" db="EMBL/GenBank/DDBJ databases">
        <authorList>
            <person name="Kallberg Y."/>
            <person name="Tangrot J."/>
            <person name="Rosling A."/>
        </authorList>
    </citation>
    <scope>NUCLEOTIDE SEQUENCE</scope>
    <source>
        <strain evidence="1">IL203A</strain>
    </source>
</reference>
<evidence type="ECO:0000313" key="1">
    <source>
        <dbReference type="EMBL" id="CAG8686329.1"/>
    </source>
</evidence>